<reference evidence="1 2" key="1">
    <citation type="submission" date="2016-02" db="EMBL/GenBank/DDBJ databases">
        <title>Comparison of Clostridium stercorarium subspecies using comparative genomics and transcriptomics.</title>
        <authorList>
            <person name="Schellenberg J."/>
            <person name="Thallinger G."/>
            <person name="Levin D.B."/>
            <person name="Zhang X."/>
            <person name="Alvare G."/>
            <person name="Fristensky B."/>
            <person name="Sparling R."/>
        </authorList>
    </citation>
    <scope>NUCLEOTIDE SEQUENCE [LARGE SCALE GENOMIC DNA]</scope>
    <source>
        <strain evidence="1 2">DSM 2910</strain>
    </source>
</reference>
<evidence type="ECO:0000313" key="1">
    <source>
        <dbReference type="EMBL" id="ANW99416.1"/>
    </source>
</evidence>
<name>A0A1B1YF80_THEST</name>
<evidence type="ECO:0008006" key="3">
    <source>
        <dbReference type="Google" id="ProtNLM"/>
    </source>
</evidence>
<dbReference type="InterPro" id="IPR010375">
    <property type="entry name" value="CdAMP_rec"/>
</dbReference>
<dbReference type="EMBL" id="CP014672">
    <property type="protein sequence ID" value="ANW99416.1"/>
    <property type="molecule type" value="Genomic_DNA"/>
</dbReference>
<sequence length="109" mass="11647">MKLILAIISDEDSNPVISELGKEGFGVTKLCSTGGFLRSGNTTIMVGADEEKVPEVIDIIKRKCKTRKKAMPNLDLSGGTGVMGMAFPVEVTVGGATVFVLNVERFEKL</sequence>
<proteinExistence type="predicted"/>
<dbReference type="RefSeq" id="WP_015359811.1">
    <property type="nucleotide sequence ID" value="NZ_CP014672.1"/>
</dbReference>
<dbReference type="Pfam" id="PF06153">
    <property type="entry name" value="CdAMP_rec"/>
    <property type="match status" value="1"/>
</dbReference>
<accession>A0A1B1YF80</accession>
<protein>
    <recommendedName>
        <fullName evidence="3">Transcriptional regulator</fullName>
    </recommendedName>
</protein>
<organism evidence="1 2">
    <name type="scientific">Thermoclostridium stercorarium subsp. thermolacticum DSM 2910</name>
    <dbReference type="NCBI Taxonomy" id="1121336"/>
    <lineage>
        <taxon>Bacteria</taxon>
        <taxon>Bacillati</taxon>
        <taxon>Bacillota</taxon>
        <taxon>Clostridia</taxon>
        <taxon>Eubacteriales</taxon>
        <taxon>Oscillospiraceae</taxon>
        <taxon>Thermoclostridium</taxon>
    </lineage>
</organism>
<gene>
    <name evidence="1" type="ORF">CSTERTH_10435</name>
</gene>
<dbReference type="InterPro" id="IPR015867">
    <property type="entry name" value="N-reg_PII/ATP_PRibTrfase_C"/>
</dbReference>
<dbReference type="OrthoDB" id="9794275at2"/>
<dbReference type="Gene3D" id="3.30.70.120">
    <property type="match status" value="1"/>
</dbReference>
<dbReference type="Proteomes" id="UP000092971">
    <property type="component" value="Chromosome"/>
</dbReference>
<dbReference type="SUPFAM" id="SSF54913">
    <property type="entry name" value="GlnB-like"/>
    <property type="match status" value="1"/>
</dbReference>
<dbReference type="InterPro" id="IPR011322">
    <property type="entry name" value="N-reg_PII-like_a/b"/>
</dbReference>
<evidence type="ECO:0000313" key="2">
    <source>
        <dbReference type="Proteomes" id="UP000092971"/>
    </source>
</evidence>
<dbReference type="AlphaFoldDB" id="A0A1B1YF80"/>
<dbReference type="PANTHER" id="PTHR38456">
    <property type="entry name" value="CYCLIC DI-AMP RECEPTOR A"/>
    <property type="match status" value="1"/>
</dbReference>
<dbReference type="PANTHER" id="PTHR38456:SF1">
    <property type="entry name" value="CYCLIC DI-AMP RECEPTOR A"/>
    <property type="match status" value="1"/>
</dbReference>